<comment type="catalytic activity">
    <reaction evidence="4">
        <text>21-O-acetyl-isomeliandiol + A = (21S)-21-acetoxyl-apo-melianone + AH2</text>
        <dbReference type="Rhea" id="RHEA:80307"/>
        <dbReference type="ChEBI" id="CHEBI:13193"/>
        <dbReference type="ChEBI" id="CHEBI:17499"/>
        <dbReference type="ChEBI" id="CHEBI:231455"/>
        <dbReference type="ChEBI" id="CHEBI:231456"/>
    </reaction>
    <physiologicalReaction direction="left-to-right" evidence="4">
        <dbReference type="Rhea" id="RHEA:80308"/>
    </physiologicalReaction>
</comment>
<comment type="caution">
    <text evidence="8">The sequence shown here is derived from an EMBL/GenBank/DDBJ whole genome shotgun (WGS) entry which is preliminary data.</text>
</comment>
<dbReference type="InterPro" id="IPR002347">
    <property type="entry name" value="SDR_fam"/>
</dbReference>
<sequence length="774" mass="84403">MVEQVLSNKEYLEETLSRTTGNNINILERMAEADGNGGLNRWSLEGMTALVTGGTKGLGHAVVEELAELGATMYTCSRNEAELNKCIHEWEIKGYKVFGSVCDASSRAEREKLMSNVSSLFNGKLNILINNVGTNVMKPTVEYNEEDFSFLMATNFESAYHLSQLAHPLLKTSGAASIVFMSSVAGVVSVEIGSIYAGTKGAMNQLAKNLACEWARDNIRANSVAPWAIKTPLAEPVTIMPYNLLFILYLSDEKFSEEVRFRTPMGRAGEPKEVSSLVAFLCMPAASYITGQTICVDGGYTSDKGIPVSSSKPESAKEGPDPHSRSQSKGPQQVYRPINKQVQIISQDDTDGFTTHIETDSNADHVVHNCDNDEQDTRGMSQNVGTLNIEALVDNPDPTEVDNMQLLVLKEQSSQIERRFPVEENIPILVPQLSEDITIPIQIPPIVTTVLGEESRDHFVNDRDFTNSISAHLGSGNSGNPGNNFSRKDDKYEEAQDLDNNWTLVMAEADGNGGLNRWSLEGMTALVTGGTKGLGHAVVEELAELGATVYTCSRNEAELNKCIHEWEIKGYKVSGSVCDASSRAEREKLMSNVSSLFNGKLNILINNVGTNVMKPTLEYNEEDFSFLMATNFESAYHLSQLAHPLLKTSGAASIVFMSSVAGVVSVEVGSIYAVTKGAMNQLAKNLACEWARDNIRANSVAPWAIKSPLAEPHLSNEKLSEEVRFRTPMGRAGEPKEVSSLVAFLCMPAASYITGQTICVDGGYTVNGFFFPRT</sequence>
<dbReference type="PRINTS" id="PR00081">
    <property type="entry name" value="GDHRDH"/>
</dbReference>
<dbReference type="GO" id="GO:0016491">
    <property type="term" value="F:oxidoreductase activity"/>
    <property type="evidence" value="ECO:0007669"/>
    <property type="project" value="UniProtKB-KW"/>
</dbReference>
<reference evidence="8" key="1">
    <citation type="journal article" date="2022" name="Plant J.">
        <title>Strategies of tolerance reflected in two North American maple genomes.</title>
        <authorList>
            <person name="McEvoy S.L."/>
            <person name="Sezen U.U."/>
            <person name="Trouern-Trend A."/>
            <person name="McMahon S.M."/>
            <person name="Schaberg P.G."/>
            <person name="Yang J."/>
            <person name="Wegrzyn J.L."/>
            <person name="Swenson N.G."/>
        </authorList>
    </citation>
    <scope>NUCLEOTIDE SEQUENCE</scope>
    <source>
        <strain evidence="8">NS2018</strain>
    </source>
</reference>
<evidence type="ECO:0000256" key="3">
    <source>
        <dbReference type="ARBA" id="ARBA00025714"/>
    </source>
</evidence>
<dbReference type="Gene3D" id="3.40.50.720">
    <property type="entry name" value="NAD(P)-binding Rossmann-like Domain"/>
    <property type="match status" value="2"/>
</dbReference>
<comment type="similarity">
    <text evidence="3">Belongs to the short-chain dehydrogenases/reductases (SDR) family. SDR65C subfamily.</text>
</comment>
<dbReference type="InterPro" id="IPR020904">
    <property type="entry name" value="Sc_DH/Rdtase_CS"/>
</dbReference>
<keyword evidence="9" id="KW-1185">Reference proteome</keyword>
<evidence type="ECO:0000256" key="1">
    <source>
        <dbReference type="ARBA" id="ARBA00022857"/>
    </source>
</evidence>
<dbReference type="SUPFAM" id="SSF51735">
    <property type="entry name" value="NAD(P)-binding Rossmann-fold domains"/>
    <property type="match status" value="2"/>
</dbReference>
<evidence type="ECO:0000256" key="6">
    <source>
        <dbReference type="ARBA" id="ARBA00079187"/>
    </source>
</evidence>
<organism evidence="8 9">
    <name type="scientific">Acer saccharum</name>
    <name type="common">Sugar maple</name>
    <dbReference type="NCBI Taxonomy" id="4024"/>
    <lineage>
        <taxon>Eukaryota</taxon>
        <taxon>Viridiplantae</taxon>
        <taxon>Streptophyta</taxon>
        <taxon>Embryophyta</taxon>
        <taxon>Tracheophyta</taxon>
        <taxon>Spermatophyta</taxon>
        <taxon>Magnoliopsida</taxon>
        <taxon>eudicotyledons</taxon>
        <taxon>Gunneridae</taxon>
        <taxon>Pentapetalae</taxon>
        <taxon>rosids</taxon>
        <taxon>malvids</taxon>
        <taxon>Sapindales</taxon>
        <taxon>Sapindaceae</taxon>
        <taxon>Hippocastanoideae</taxon>
        <taxon>Acereae</taxon>
        <taxon>Acer</taxon>
    </lineage>
</organism>
<reference evidence="8" key="2">
    <citation type="submission" date="2023-06" db="EMBL/GenBank/DDBJ databases">
        <authorList>
            <person name="Swenson N.G."/>
            <person name="Wegrzyn J.L."/>
            <person name="Mcevoy S.L."/>
        </authorList>
    </citation>
    <scope>NUCLEOTIDE SEQUENCE</scope>
    <source>
        <strain evidence="8">NS2018</strain>
        <tissue evidence="8">Leaf</tissue>
    </source>
</reference>
<evidence type="ECO:0000256" key="5">
    <source>
        <dbReference type="ARBA" id="ARBA00071958"/>
    </source>
</evidence>
<dbReference type="EMBL" id="JAUESC010000002">
    <property type="protein sequence ID" value="KAK0606177.1"/>
    <property type="molecule type" value="Genomic_DNA"/>
</dbReference>
<protein>
    <recommendedName>
        <fullName evidence="5">(21S)-21-acetoxyl-apo-melianone synthase SDR</fullName>
    </recommendedName>
    <alternativeName>
        <fullName evidence="6">Short chain dehydrogenase-reductase</fullName>
    </alternativeName>
</protein>
<evidence type="ECO:0000256" key="2">
    <source>
        <dbReference type="ARBA" id="ARBA00023002"/>
    </source>
</evidence>
<gene>
    <name evidence="8" type="ORF">LWI29_034889</name>
</gene>
<proteinExistence type="inferred from homology"/>
<dbReference type="FunFam" id="3.40.50.720:FF:000084">
    <property type="entry name" value="Short-chain dehydrogenase reductase"/>
    <property type="match status" value="2"/>
</dbReference>
<evidence type="ECO:0000313" key="8">
    <source>
        <dbReference type="EMBL" id="KAK0606177.1"/>
    </source>
</evidence>
<dbReference type="Proteomes" id="UP001168877">
    <property type="component" value="Unassembled WGS sequence"/>
</dbReference>
<feature type="region of interest" description="Disordered" evidence="7">
    <location>
        <begin position="306"/>
        <end position="336"/>
    </location>
</feature>
<keyword evidence="1" id="KW-0521">NADP</keyword>
<dbReference type="InterPro" id="IPR036291">
    <property type="entry name" value="NAD(P)-bd_dom_sf"/>
</dbReference>
<dbReference type="AlphaFoldDB" id="A0AA39W7L8"/>
<evidence type="ECO:0000256" key="4">
    <source>
        <dbReference type="ARBA" id="ARBA00052082"/>
    </source>
</evidence>
<dbReference type="PANTHER" id="PTHR42898:SF79">
    <property type="entry name" value="NAD(P)-BINDING ROSSMANN-FOLD PROTEIN"/>
    <property type="match status" value="1"/>
</dbReference>
<dbReference type="InterPro" id="IPR045000">
    <property type="entry name" value="TR"/>
</dbReference>
<name>A0AA39W7L8_ACESA</name>
<evidence type="ECO:0000313" key="9">
    <source>
        <dbReference type="Proteomes" id="UP001168877"/>
    </source>
</evidence>
<dbReference type="PANTHER" id="PTHR42898">
    <property type="entry name" value="TROPINONE REDUCTASE"/>
    <property type="match status" value="1"/>
</dbReference>
<feature type="compositionally biased region" description="Basic and acidic residues" evidence="7">
    <location>
        <begin position="314"/>
        <end position="324"/>
    </location>
</feature>
<accession>A0AA39W7L8</accession>
<dbReference type="PROSITE" id="PS00061">
    <property type="entry name" value="ADH_SHORT"/>
    <property type="match status" value="2"/>
</dbReference>
<evidence type="ECO:0000256" key="7">
    <source>
        <dbReference type="SAM" id="MobiDB-lite"/>
    </source>
</evidence>
<dbReference type="Pfam" id="PF13561">
    <property type="entry name" value="adh_short_C2"/>
    <property type="match status" value="2"/>
</dbReference>
<keyword evidence="2" id="KW-0560">Oxidoreductase</keyword>